<feature type="transmembrane region" description="Helical" evidence="1">
    <location>
        <begin position="125"/>
        <end position="143"/>
    </location>
</feature>
<dbReference type="Pfam" id="PF00892">
    <property type="entry name" value="EamA"/>
    <property type="match status" value="2"/>
</dbReference>
<keyword evidence="1" id="KW-1133">Transmembrane helix</keyword>
<feature type="transmembrane region" description="Helical" evidence="1">
    <location>
        <begin position="43"/>
        <end position="64"/>
    </location>
</feature>
<feature type="transmembrane region" description="Helical" evidence="1">
    <location>
        <begin position="262"/>
        <end position="280"/>
    </location>
</feature>
<feature type="transmembrane region" description="Helical" evidence="1">
    <location>
        <begin position="101"/>
        <end position="118"/>
    </location>
</feature>
<dbReference type="RefSeq" id="WP_183366912.1">
    <property type="nucleotide sequence ID" value="NZ_JACIEZ010000005.1"/>
</dbReference>
<name>A0A7W6NLI7_9HYPH</name>
<evidence type="ECO:0000313" key="4">
    <source>
        <dbReference type="Proteomes" id="UP000528286"/>
    </source>
</evidence>
<keyword evidence="4" id="KW-1185">Reference proteome</keyword>
<dbReference type="EMBL" id="JACIEZ010000005">
    <property type="protein sequence ID" value="MBB4065619.1"/>
    <property type="molecule type" value="Genomic_DNA"/>
</dbReference>
<dbReference type="PANTHER" id="PTHR22911">
    <property type="entry name" value="ACYL-MALONYL CONDENSING ENZYME-RELATED"/>
    <property type="match status" value="1"/>
</dbReference>
<evidence type="ECO:0000313" key="3">
    <source>
        <dbReference type="EMBL" id="MBB4065619.1"/>
    </source>
</evidence>
<organism evidence="3 4">
    <name type="scientific">Gellertiella hungarica</name>
    <dbReference type="NCBI Taxonomy" id="1572859"/>
    <lineage>
        <taxon>Bacteria</taxon>
        <taxon>Pseudomonadati</taxon>
        <taxon>Pseudomonadota</taxon>
        <taxon>Alphaproteobacteria</taxon>
        <taxon>Hyphomicrobiales</taxon>
        <taxon>Rhizobiaceae</taxon>
        <taxon>Gellertiella</taxon>
    </lineage>
</organism>
<evidence type="ECO:0000259" key="2">
    <source>
        <dbReference type="Pfam" id="PF00892"/>
    </source>
</evidence>
<sequence length="296" mass="31758">MTSKTRGYLFALAAVTIFATQDGFTKFLGNHYPPILVTMIRFWAFAVFVTVIAASSPGGLSGAVRTRHPWLQVMRGVLLVAEIAVAVLAFAKAGLAMSQSILQATPLLVTLLSVPLLGEKVGWKRGLAVLVGLLGVLVILNPAGMHFDLYLLLPLAAALMFALYSVATRAVSRDDSATTSVFYAGVVGAVAISFVGPFFWVPIRPADWIAMGILCVCGTLSHYCLIRAYGLLEAVQVQPITYLQLVLSVMVAVIFFNETLTLNMVAGAIIVVGAGLYTVFREYQLDLKRRVTEGAA</sequence>
<feature type="transmembrane region" description="Helical" evidence="1">
    <location>
        <begin position="180"/>
        <end position="202"/>
    </location>
</feature>
<feature type="transmembrane region" description="Helical" evidence="1">
    <location>
        <begin position="149"/>
        <end position="168"/>
    </location>
</feature>
<feature type="transmembrane region" description="Helical" evidence="1">
    <location>
        <begin position="76"/>
        <end position="95"/>
    </location>
</feature>
<dbReference type="SUPFAM" id="SSF103481">
    <property type="entry name" value="Multidrug resistance efflux transporter EmrE"/>
    <property type="match status" value="2"/>
</dbReference>
<dbReference type="GO" id="GO:0016020">
    <property type="term" value="C:membrane"/>
    <property type="evidence" value="ECO:0007669"/>
    <property type="project" value="InterPro"/>
</dbReference>
<accession>A0A7W6NLI7</accession>
<dbReference type="Gene3D" id="1.10.3730.20">
    <property type="match status" value="1"/>
</dbReference>
<reference evidence="3 4" key="1">
    <citation type="submission" date="2020-08" db="EMBL/GenBank/DDBJ databases">
        <title>Genomic Encyclopedia of Type Strains, Phase IV (KMG-IV): sequencing the most valuable type-strain genomes for metagenomic binning, comparative biology and taxonomic classification.</title>
        <authorList>
            <person name="Goeker M."/>
        </authorList>
    </citation>
    <scope>NUCLEOTIDE SEQUENCE [LARGE SCALE GENOMIC DNA]</scope>
    <source>
        <strain evidence="3 4">DSM 29853</strain>
    </source>
</reference>
<keyword evidence="1" id="KW-0812">Transmembrane</keyword>
<feature type="transmembrane region" description="Helical" evidence="1">
    <location>
        <begin position="240"/>
        <end position="256"/>
    </location>
</feature>
<keyword evidence="1" id="KW-0472">Membrane</keyword>
<evidence type="ECO:0000256" key="1">
    <source>
        <dbReference type="SAM" id="Phobius"/>
    </source>
</evidence>
<proteinExistence type="predicted"/>
<dbReference type="InterPro" id="IPR037185">
    <property type="entry name" value="EmrE-like"/>
</dbReference>
<dbReference type="InterPro" id="IPR000620">
    <property type="entry name" value="EamA_dom"/>
</dbReference>
<dbReference type="PANTHER" id="PTHR22911:SF103">
    <property type="entry name" value="BLR2811 PROTEIN"/>
    <property type="match status" value="1"/>
</dbReference>
<protein>
    <submittedName>
        <fullName evidence="3">Drug/metabolite transporter (DMT)-like permease</fullName>
    </submittedName>
</protein>
<dbReference type="AlphaFoldDB" id="A0A7W6NLI7"/>
<feature type="domain" description="EamA" evidence="2">
    <location>
        <begin position="151"/>
        <end position="274"/>
    </location>
</feature>
<dbReference type="Proteomes" id="UP000528286">
    <property type="component" value="Unassembled WGS sequence"/>
</dbReference>
<comment type="caution">
    <text evidence="3">The sequence shown here is derived from an EMBL/GenBank/DDBJ whole genome shotgun (WGS) entry which is preliminary data.</text>
</comment>
<feature type="domain" description="EamA" evidence="2">
    <location>
        <begin position="6"/>
        <end position="140"/>
    </location>
</feature>
<gene>
    <name evidence="3" type="ORF">GGR23_002826</name>
</gene>
<feature type="transmembrane region" description="Helical" evidence="1">
    <location>
        <begin position="208"/>
        <end position="228"/>
    </location>
</feature>